<reference evidence="6" key="1">
    <citation type="submission" date="2022-07" db="EMBL/GenBank/DDBJ databases">
        <title>Genome Sequence of Physisporinus lineatus.</title>
        <authorList>
            <person name="Buettner E."/>
        </authorList>
    </citation>
    <scope>NUCLEOTIDE SEQUENCE</scope>
    <source>
        <strain evidence="6">VT162</strain>
    </source>
</reference>
<feature type="transmembrane region" description="Helical" evidence="3">
    <location>
        <begin position="519"/>
        <end position="541"/>
    </location>
</feature>
<feature type="transmembrane region" description="Helical" evidence="3">
    <location>
        <begin position="621"/>
        <end position="639"/>
    </location>
</feature>
<dbReference type="InterPro" id="IPR010619">
    <property type="entry name" value="ThrE-like_N"/>
</dbReference>
<dbReference type="GO" id="GO:0022857">
    <property type="term" value="F:transmembrane transporter activity"/>
    <property type="evidence" value="ECO:0007669"/>
    <property type="project" value="InterPro"/>
</dbReference>
<feature type="transmembrane region" description="Helical" evidence="3">
    <location>
        <begin position="407"/>
        <end position="431"/>
    </location>
</feature>
<dbReference type="AlphaFoldDB" id="A0AAD5VD28"/>
<feature type="transmembrane region" description="Helical" evidence="3">
    <location>
        <begin position="675"/>
        <end position="693"/>
    </location>
</feature>
<feature type="region of interest" description="Disordered" evidence="2">
    <location>
        <begin position="129"/>
        <end position="184"/>
    </location>
</feature>
<dbReference type="Pfam" id="PF06738">
    <property type="entry name" value="ThrE"/>
    <property type="match status" value="1"/>
</dbReference>
<protein>
    <recommendedName>
        <fullName evidence="4">Threonine/serine exporter-like N-terminal domain-containing protein</fullName>
    </recommendedName>
</protein>
<evidence type="ECO:0000256" key="1">
    <source>
        <dbReference type="ARBA" id="ARBA00034125"/>
    </source>
</evidence>
<name>A0AAD5VD28_9APHY</name>
<evidence type="ECO:0000313" key="7">
    <source>
        <dbReference type="Proteomes" id="UP001212997"/>
    </source>
</evidence>
<dbReference type="Proteomes" id="UP001212997">
    <property type="component" value="Unassembled WGS sequence"/>
</dbReference>
<gene>
    <name evidence="6" type="ORF">NLI96_g1367</name>
    <name evidence="5" type="ORF">NLI96_g8048</name>
</gene>
<evidence type="ECO:0000313" key="5">
    <source>
        <dbReference type="EMBL" id="KAJ3480877.1"/>
    </source>
</evidence>
<comment type="similarity">
    <text evidence="1">Belongs to the ThrE exporter (TC 2.A.79) family.</text>
</comment>
<feature type="transmembrane region" description="Helical" evidence="3">
    <location>
        <begin position="478"/>
        <end position="499"/>
    </location>
</feature>
<feature type="domain" description="Threonine/serine exporter-like N-terminal" evidence="4">
    <location>
        <begin position="296"/>
        <end position="537"/>
    </location>
</feature>
<dbReference type="PANTHER" id="PTHR31082:SF4">
    <property type="entry name" value="PHEROMONE-REGULATED MEMBRANE PROTEIN 10"/>
    <property type="match status" value="1"/>
</dbReference>
<evidence type="ECO:0000259" key="4">
    <source>
        <dbReference type="Pfam" id="PF06738"/>
    </source>
</evidence>
<evidence type="ECO:0000256" key="2">
    <source>
        <dbReference type="SAM" id="MobiDB-lite"/>
    </source>
</evidence>
<feature type="transmembrane region" description="Helical" evidence="3">
    <location>
        <begin position="732"/>
        <end position="758"/>
    </location>
</feature>
<dbReference type="PANTHER" id="PTHR31082">
    <property type="entry name" value="PHEROMONE-REGULATED MEMBRANE PROTEIN 10"/>
    <property type="match status" value="1"/>
</dbReference>
<comment type="caution">
    <text evidence="6">The sequence shown here is derived from an EMBL/GenBank/DDBJ whole genome shotgun (WGS) entry which is preliminary data.</text>
</comment>
<keyword evidence="3" id="KW-0472">Membrane</keyword>
<dbReference type="InterPro" id="IPR051361">
    <property type="entry name" value="ThrE/Ser_Exporter"/>
</dbReference>
<feature type="compositionally biased region" description="Basic residues" evidence="2">
    <location>
        <begin position="147"/>
        <end position="159"/>
    </location>
</feature>
<keyword evidence="3" id="KW-0812">Transmembrane</keyword>
<evidence type="ECO:0000256" key="3">
    <source>
        <dbReference type="SAM" id="Phobius"/>
    </source>
</evidence>
<feature type="transmembrane region" description="Helical" evidence="3">
    <location>
        <begin position="699"/>
        <end position="720"/>
    </location>
</feature>
<accession>A0AAD5VD28</accession>
<evidence type="ECO:0000313" key="6">
    <source>
        <dbReference type="EMBL" id="KAJ3490561.1"/>
    </source>
</evidence>
<proteinExistence type="inferred from homology"/>
<feature type="transmembrane region" description="Helical" evidence="3">
    <location>
        <begin position="645"/>
        <end position="663"/>
    </location>
</feature>
<keyword evidence="7" id="KW-1185">Reference proteome</keyword>
<organism evidence="6 7">
    <name type="scientific">Meripilus lineatus</name>
    <dbReference type="NCBI Taxonomy" id="2056292"/>
    <lineage>
        <taxon>Eukaryota</taxon>
        <taxon>Fungi</taxon>
        <taxon>Dikarya</taxon>
        <taxon>Basidiomycota</taxon>
        <taxon>Agaricomycotina</taxon>
        <taxon>Agaricomycetes</taxon>
        <taxon>Polyporales</taxon>
        <taxon>Meripilaceae</taxon>
        <taxon>Meripilus</taxon>
    </lineage>
</organism>
<feature type="transmembrane region" description="Helical" evidence="3">
    <location>
        <begin position="451"/>
        <end position="471"/>
    </location>
</feature>
<dbReference type="EMBL" id="JANAWD010000351">
    <property type="protein sequence ID" value="KAJ3480877.1"/>
    <property type="molecule type" value="Genomic_DNA"/>
</dbReference>
<dbReference type="EMBL" id="JANAWD010000026">
    <property type="protein sequence ID" value="KAJ3490561.1"/>
    <property type="molecule type" value="Genomic_DNA"/>
</dbReference>
<keyword evidence="3" id="KW-1133">Transmembrane helix</keyword>
<sequence length="768" mass="85053">MPFCSKLHICLPCNDPNKKFDPSVGYRSRPNRNGFRTRFNDEVQFNDGDRASLIYADDRENNDVYVHPSWNYPIWAGPGSPPPEVHVEENIAPHLIPGGGRPFLVGPPGTNDSDITLYSDREIRAPPAAYFSGAPQRNPAGSTAPLRIRKKKPAMRRSASRRDLRLPENNQCGPRMDRQLDMPSKGGEGIISVLADLYNSENYNQDDYPEDDIENNNDAVTVFTTDEDRFKADDDDNWILDPDDPRITGIVKEHLEDREDVEKSVMRHMSYRSRRKYRARLKIEFNITSVLHRQKFLMRLAKALMTYGAPSHRIEAQLSSAARILEVDSEFIHIPGVIICSFGDQDTKSSETHFVKCGGRLSLGSLHEVHQIYRAVVHDELSAKKGYAQLGELLKAEPLYGFRTRCFLAFIISSLICPLAFGGSLVDMWVAGAGATFLCWMQVGYASKSQLYANVFEVTMTMTMSFLARALSSIHGNMFCYTAISSASIVGILPGFLILSSSLELASKNIVCGSVKLVYALIYTLFLGFGLQIGSDIYLLLDPQARHEISHSAANFTTPDSAKFTGLFVSDNGTARFGPTEESMRFLAGTFTFYDAVPIAPDNVFKGCYRPPDAPWWMRPFPWWSQFILVPIFSVFSSLANLQPLWTWEMVVMVIISCCAYAANKIADHFIFNRSDMVSCIGAIAVGLLGNLYSRNLGGTAFTSMVTGVLFLVPSGLSQVGGLTAQGNGVDIGAAMIAVVIGITVGLFLSQAVVYAFGKRKNAAIFSF</sequence>